<evidence type="ECO:0000256" key="1">
    <source>
        <dbReference type="SAM" id="MobiDB-lite"/>
    </source>
</evidence>
<dbReference type="Proteomes" id="UP000317881">
    <property type="component" value="Unassembled WGS sequence"/>
</dbReference>
<sequence>MSEGPLEVLLPAGFRVSVDDVGEFGGGRPELAEGVAAELGEEGAEEHGGDRPPEQLEPRE</sequence>
<feature type="region of interest" description="Disordered" evidence="1">
    <location>
        <begin position="38"/>
        <end position="60"/>
    </location>
</feature>
<name>A0A4Y3VF31_9ACTN</name>
<gene>
    <name evidence="2" type="ORF">SSP24_33670</name>
</gene>
<reference evidence="2 3" key="1">
    <citation type="submission" date="2019-06" db="EMBL/GenBank/DDBJ databases">
        <title>Whole genome shotgun sequence of Streptomyces spinoverrucosus NBRC 14228.</title>
        <authorList>
            <person name="Hosoyama A."/>
            <person name="Uohara A."/>
            <person name="Ohji S."/>
            <person name="Ichikawa N."/>
        </authorList>
    </citation>
    <scope>NUCLEOTIDE SEQUENCE [LARGE SCALE GENOMIC DNA]</scope>
    <source>
        <strain evidence="2 3">NBRC 14228</strain>
    </source>
</reference>
<proteinExistence type="predicted"/>
<feature type="compositionally biased region" description="Basic and acidic residues" evidence="1">
    <location>
        <begin position="45"/>
        <end position="60"/>
    </location>
</feature>
<dbReference type="EMBL" id="BJND01000023">
    <property type="protein sequence ID" value="GEC05712.1"/>
    <property type="molecule type" value="Genomic_DNA"/>
</dbReference>
<keyword evidence="3" id="KW-1185">Reference proteome</keyword>
<protein>
    <submittedName>
        <fullName evidence="2">Uncharacterized protein</fullName>
    </submittedName>
</protein>
<organism evidence="2 3">
    <name type="scientific">Streptomyces spinoverrucosus</name>
    <dbReference type="NCBI Taxonomy" id="284043"/>
    <lineage>
        <taxon>Bacteria</taxon>
        <taxon>Bacillati</taxon>
        <taxon>Actinomycetota</taxon>
        <taxon>Actinomycetes</taxon>
        <taxon>Kitasatosporales</taxon>
        <taxon>Streptomycetaceae</taxon>
        <taxon>Streptomyces</taxon>
    </lineage>
</organism>
<evidence type="ECO:0000313" key="3">
    <source>
        <dbReference type="Proteomes" id="UP000317881"/>
    </source>
</evidence>
<evidence type="ECO:0000313" key="2">
    <source>
        <dbReference type="EMBL" id="GEC05712.1"/>
    </source>
</evidence>
<accession>A0A4Y3VF31</accession>
<dbReference type="AlphaFoldDB" id="A0A4Y3VF31"/>
<comment type="caution">
    <text evidence="2">The sequence shown here is derived from an EMBL/GenBank/DDBJ whole genome shotgun (WGS) entry which is preliminary data.</text>
</comment>